<dbReference type="InterPro" id="IPR032694">
    <property type="entry name" value="CopC/D"/>
</dbReference>
<dbReference type="PANTHER" id="PTHR34820:SF4">
    <property type="entry name" value="INNER MEMBRANE PROTEIN YEBZ"/>
    <property type="match status" value="1"/>
</dbReference>
<keyword evidence="2" id="KW-1003">Cell membrane</keyword>
<dbReference type="InterPro" id="IPR014756">
    <property type="entry name" value="Ig_E-set"/>
</dbReference>
<feature type="transmembrane region" description="Helical" evidence="9">
    <location>
        <begin position="289"/>
        <end position="308"/>
    </location>
</feature>
<evidence type="ECO:0000256" key="6">
    <source>
        <dbReference type="ARBA" id="ARBA00022989"/>
    </source>
</evidence>
<reference evidence="12 13" key="1">
    <citation type="submission" date="2017-03" db="EMBL/GenBank/DDBJ databases">
        <title>Draft genome sequence of Streptomyces scabrisporus NF3, endophyte isolated from Amphipterygium adstringens.</title>
        <authorList>
            <person name="Vazquez M."/>
            <person name="Ceapa C.D."/>
            <person name="Rodriguez Luna D."/>
            <person name="Sanchez Esquivel S."/>
        </authorList>
    </citation>
    <scope>NUCLEOTIDE SEQUENCE [LARGE SCALE GENOMIC DNA]</scope>
    <source>
        <strain evidence="12 13">NF3</strain>
    </source>
</reference>
<keyword evidence="5" id="KW-0732">Signal</keyword>
<evidence type="ECO:0000256" key="5">
    <source>
        <dbReference type="ARBA" id="ARBA00022729"/>
    </source>
</evidence>
<dbReference type="GO" id="GO:0005507">
    <property type="term" value="F:copper ion binding"/>
    <property type="evidence" value="ECO:0007669"/>
    <property type="project" value="InterPro"/>
</dbReference>
<dbReference type="Pfam" id="PF05425">
    <property type="entry name" value="CopD"/>
    <property type="match status" value="1"/>
</dbReference>
<dbReference type="GO" id="GO:0046688">
    <property type="term" value="P:response to copper ion"/>
    <property type="evidence" value="ECO:0007669"/>
    <property type="project" value="InterPro"/>
</dbReference>
<feature type="transmembrane region" description="Helical" evidence="9">
    <location>
        <begin position="397"/>
        <end position="419"/>
    </location>
</feature>
<evidence type="ECO:0000256" key="8">
    <source>
        <dbReference type="ARBA" id="ARBA00023136"/>
    </source>
</evidence>
<dbReference type="OrthoDB" id="5242236at2"/>
<dbReference type="Proteomes" id="UP000190037">
    <property type="component" value="Unassembled WGS sequence"/>
</dbReference>
<feature type="transmembrane region" description="Helical" evidence="9">
    <location>
        <begin position="206"/>
        <end position="227"/>
    </location>
</feature>
<evidence type="ECO:0000256" key="7">
    <source>
        <dbReference type="ARBA" id="ARBA00023008"/>
    </source>
</evidence>
<evidence type="ECO:0008006" key="14">
    <source>
        <dbReference type="Google" id="ProtNLM"/>
    </source>
</evidence>
<dbReference type="Pfam" id="PF04234">
    <property type="entry name" value="CopC"/>
    <property type="match status" value="1"/>
</dbReference>
<evidence type="ECO:0000256" key="2">
    <source>
        <dbReference type="ARBA" id="ARBA00022475"/>
    </source>
</evidence>
<evidence type="ECO:0000256" key="4">
    <source>
        <dbReference type="ARBA" id="ARBA00022723"/>
    </source>
</evidence>
<keyword evidence="8 9" id="KW-0472">Membrane</keyword>
<comment type="subcellular location">
    <subcellularLocation>
        <location evidence="1">Cell membrane</location>
        <topology evidence="1">Multi-pass membrane protein</topology>
    </subcellularLocation>
</comment>
<comment type="caution">
    <text evidence="12">The sequence shown here is derived from an EMBL/GenBank/DDBJ whole genome shotgun (WGS) entry which is preliminary data.</text>
</comment>
<dbReference type="Gene3D" id="2.60.40.1220">
    <property type="match status" value="1"/>
</dbReference>
<feature type="transmembrane region" description="Helical" evidence="9">
    <location>
        <begin position="320"/>
        <end position="346"/>
    </location>
</feature>
<feature type="transmembrane region" description="Helical" evidence="9">
    <location>
        <begin position="174"/>
        <end position="194"/>
    </location>
</feature>
<evidence type="ECO:0000256" key="9">
    <source>
        <dbReference type="SAM" id="Phobius"/>
    </source>
</evidence>
<dbReference type="PANTHER" id="PTHR34820">
    <property type="entry name" value="INNER MEMBRANE PROTEIN YEBZ"/>
    <property type="match status" value="1"/>
</dbReference>
<feature type="transmembrane region" description="Helical" evidence="9">
    <location>
        <begin position="27"/>
        <end position="49"/>
    </location>
</feature>
<accession>A0A1T3NZF3</accession>
<feature type="domain" description="Copper resistance protein D" evidence="11">
    <location>
        <begin position="362"/>
        <end position="471"/>
    </location>
</feature>
<dbReference type="GO" id="GO:0006825">
    <property type="term" value="P:copper ion transport"/>
    <property type="evidence" value="ECO:0007669"/>
    <property type="project" value="InterPro"/>
</dbReference>
<evidence type="ECO:0000256" key="1">
    <source>
        <dbReference type="ARBA" id="ARBA00004651"/>
    </source>
</evidence>
<dbReference type="InterPro" id="IPR014755">
    <property type="entry name" value="Cu-Rt/internalin_Ig-like"/>
</dbReference>
<dbReference type="InterPro" id="IPR007348">
    <property type="entry name" value="CopC_dom"/>
</dbReference>
<evidence type="ECO:0000313" key="13">
    <source>
        <dbReference type="Proteomes" id="UP000190037"/>
    </source>
</evidence>
<dbReference type="RefSeq" id="WP_078976375.1">
    <property type="nucleotide sequence ID" value="NZ_MWQN01000001.1"/>
</dbReference>
<dbReference type="GO" id="GO:0005886">
    <property type="term" value="C:plasma membrane"/>
    <property type="evidence" value="ECO:0007669"/>
    <property type="project" value="UniProtKB-SubCell"/>
</dbReference>
<dbReference type="EMBL" id="MWQN01000001">
    <property type="protein sequence ID" value="OPC82105.1"/>
    <property type="molecule type" value="Genomic_DNA"/>
</dbReference>
<evidence type="ECO:0000313" key="12">
    <source>
        <dbReference type="EMBL" id="OPC82105.1"/>
    </source>
</evidence>
<proteinExistence type="predicted"/>
<dbReference type="SUPFAM" id="SSF81296">
    <property type="entry name" value="E set domains"/>
    <property type="match status" value="1"/>
</dbReference>
<feature type="transmembrane region" description="Helical" evidence="9">
    <location>
        <begin position="367"/>
        <end position="385"/>
    </location>
</feature>
<keyword evidence="13" id="KW-1185">Reference proteome</keyword>
<organism evidence="12 13">
    <name type="scientific">Embleya scabrispora</name>
    <dbReference type="NCBI Taxonomy" id="159449"/>
    <lineage>
        <taxon>Bacteria</taxon>
        <taxon>Bacillati</taxon>
        <taxon>Actinomycetota</taxon>
        <taxon>Actinomycetes</taxon>
        <taxon>Kitasatosporales</taxon>
        <taxon>Streptomycetaceae</taxon>
        <taxon>Embleya</taxon>
    </lineage>
</organism>
<dbReference type="InterPro" id="IPR008457">
    <property type="entry name" value="Cu-R_CopD_dom"/>
</dbReference>
<dbReference type="AlphaFoldDB" id="A0A1T3NZF3"/>
<evidence type="ECO:0000259" key="11">
    <source>
        <dbReference type="Pfam" id="PF05425"/>
    </source>
</evidence>
<keyword evidence="6 9" id="KW-1133">Transmembrane helix</keyword>
<evidence type="ECO:0000256" key="3">
    <source>
        <dbReference type="ARBA" id="ARBA00022692"/>
    </source>
</evidence>
<keyword evidence="3 9" id="KW-0812">Transmembrane</keyword>
<protein>
    <recommendedName>
        <fullName evidence="14">Copper resistance protein CopC</fullName>
    </recommendedName>
</protein>
<keyword evidence="7" id="KW-0186">Copper</keyword>
<gene>
    <name evidence="12" type="ORF">B4N89_15180</name>
</gene>
<sequence>MRATDPAGRPVPASVPSPVRAGGGRRVLAWVLALPVLLAALVLGGAGAASAHAVLESSNPASGSTLTTAPASVTLRFSEGVEIGLGGVKVFDPSGTRVDNNQTKHGPDGDTTVVTPLRGGLPTGTFTVAWRAVSADSHPISGAFTFNIGQASGGVNVGDLTDDGSTATDVLERAATGGAYLSFAVLGGAVLFLLIARPAAMGRFRVWLLVSGAWGGLLLSSLAVLMLHGPNASGLGLSSAFDADVLRATLDTKLGKAIAARVLLLGVAGALLGWLIAALADASARTRRIVVGGWAVLCTAIAITWPIADHASVGRQVELAMAAAVVHLLAMSTWLGGLAMVVTLVVRPGDPAPGTGLDVPSVRVFSRTAFVSVCVLVATGLYASWRQVGSFAALFDTTFGLLLVFKVDLVLLMLAGAWVSRRWLMRQIEATAGRSPIGKGAAGGPKWAVLRKAVAIEAALAIAVLGVTTVLTDTEPGRTEHERKQVEAAGPVSRSVAFDAGGAAGKGKLDITVDPARVGPNELHIYFADPIGRIREVEELTVSMALPGKGIDGADVRVRRGGPGHWLGDLSMPMAGRWELSFAIRTSDVDRTTVTVPVEVR</sequence>
<dbReference type="STRING" id="159449.B4N89_15180"/>
<keyword evidence="4" id="KW-0479">Metal-binding</keyword>
<evidence type="ECO:0000259" key="10">
    <source>
        <dbReference type="Pfam" id="PF04234"/>
    </source>
</evidence>
<feature type="domain" description="CopC" evidence="10">
    <location>
        <begin position="52"/>
        <end position="148"/>
    </location>
</feature>
<feature type="transmembrane region" description="Helical" evidence="9">
    <location>
        <begin position="258"/>
        <end position="277"/>
    </location>
</feature>
<name>A0A1T3NZF3_9ACTN</name>
<dbReference type="GO" id="GO:0042597">
    <property type="term" value="C:periplasmic space"/>
    <property type="evidence" value="ECO:0007669"/>
    <property type="project" value="InterPro"/>
</dbReference>